<evidence type="ECO:0000256" key="8">
    <source>
        <dbReference type="ARBA" id="ARBA00023159"/>
    </source>
</evidence>
<evidence type="ECO:0000259" key="15">
    <source>
        <dbReference type="PROSITE" id="PS51134"/>
    </source>
</evidence>
<name>A0AAE1G9M0_PETCI</name>
<keyword evidence="7" id="KW-0805">Transcription regulation</keyword>
<evidence type="ECO:0000313" key="16">
    <source>
        <dbReference type="EMBL" id="KAK3887780.1"/>
    </source>
</evidence>
<feature type="domain" description="TFIIB-type" evidence="15">
    <location>
        <begin position="1"/>
        <end position="32"/>
    </location>
</feature>
<proteinExistence type="inferred from homology"/>
<feature type="compositionally biased region" description="Acidic residues" evidence="14">
    <location>
        <begin position="600"/>
        <end position="623"/>
    </location>
</feature>
<reference evidence="16" key="1">
    <citation type="submission" date="2023-10" db="EMBL/GenBank/DDBJ databases">
        <title>Genome assemblies of two species of porcelain crab, Petrolisthes cinctipes and Petrolisthes manimaculis (Anomura: Porcellanidae).</title>
        <authorList>
            <person name="Angst P."/>
        </authorList>
    </citation>
    <scope>NUCLEOTIDE SEQUENCE</scope>
    <source>
        <strain evidence="16">PB745_01</strain>
        <tissue evidence="16">Gill</tissue>
    </source>
</reference>
<comment type="subcellular location">
    <subcellularLocation>
        <location evidence="1">Nucleus</location>
    </subcellularLocation>
</comment>
<evidence type="ECO:0000256" key="13">
    <source>
        <dbReference type="SAM" id="Coils"/>
    </source>
</evidence>
<dbReference type="InterPro" id="IPR000812">
    <property type="entry name" value="TFIIB"/>
</dbReference>
<dbReference type="CDD" id="cd20554">
    <property type="entry name" value="CYCLIN_TFIIIB90_rpt2"/>
    <property type="match status" value="1"/>
</dbReference>
<dbReference type="Gene3D" id="1.20.5.650">
    <property type="entry name" value="Single helix bin"/>
    <property type="match status" value="1"/>
</dbReference>
<keyword evidence="4" id="KW-0677">Repeat</keyword>
<dbReference type="Pfam" id="PF00382">
    <property type="entry name" value="TFIIB"/>
    <property type="match status" value="2"/>
</dbReference>
<dbReference type="GO" id="GO:0001006">
    <property type="term" value="F:RNA polymerase III type 3 promoter sequence-specific DNA binding"/>
    <property type="evidence" value="ECO:0007669"/>
    <property type="project" value="TreeGrafter"/>
</dbReference>
<dbReference type="CDD" id="cd20553">
    <property type="entry name" value="CYCLIN_TFIIIB90_rpt1"/>
    <property type="match status" value="1"/>
</dbReference>
<protein>
    <recommendedName>
        <fullName evidence="11">B-related factor 1</fullName>
    </recommendedName>
</protein>
<evidence type="ECO:0000256" key="6">
    <source>
        <dbReference type="ARBA" id="ARBA00022833"/>
    </source>
</evidence>
<feature type="compositionally biased region" description="Acidic residues" evidence="14">
    <location>
        <begin position="639"/>
        <end position="648"/>
    </location>
</feature>
<feature type="compositionally biased region" description="Basic and acidic residues" evidence="14">
    <location>
        <begin position="464"/>
        <end position="482"/>
    </location>
</feature>
<dbReference type="SUPFAM" id="SSF57783">
    <property type="entry name" value="Zinc beta-ribbon"/>
    <property type="match status" value="1"/>
</dbReference>
<keyword evidence="3" id="KW-0479">Metal-binding</keyword>
<gene>
    <name evidence="16" type="ORF">Pcinc_008108</name>
</gene>
<dbReference type="Proteomes" id="UP001286313">
    <property type="component" value="Unassembled WGS sequence"/>
</dbReference>
<evidence type="ECO:0000256" key="1">
    <source>
        <dbReference type="ARBA" id="ARBA00004123"/>
    </source>
</evidence>
<dbReference type="Pfam" id="PF08271">
    <property type="entry name" value="Zn_Ribbon_TF"/>
    <property type="match status" value="1"/>
</dbReference>
<evidence type="ECO:0000256" key="2">
    <source>
        <dbReference type="ARBA" id="ARBA00010857"/>
    </source>
</evidence>
<dbReference type="GO" id="GO:0008270">
    <property type="term" value="F:zinc ion binding"/>
    <property type="evidence" value="ECO:0007669"/>
    <property type="project" value="UniProtKB-KW"/>
</dbReference>
<dbReference type="GO" id="GO:0097550">
    <property type="term" value="C:transcription preinitiation complex"/>
    <property type="evidence" value="ECO:0007669"/>
    <property type="project" value="TreeGrafter"/>
</dbReference>
<keyword evidence="8" id="KW-0010">Activator</keyword>
<evidence type="ECO:0000256" key="4">
    <source>
        <dbReference type="ARBA" id="ARBA00022737"/>
    </source>
</evidence>
<dbReference type="AlphaFoldDB" id="A0AAE1G9M0"/>
<dbReference type="GO" id="GO:0000995">
    <property type="term" value="F:RNA polymerase III general transcription initiation factor activity"/>
    <property type="evidence" value="ECO:0007669"/>
    <property type="project" value="TreeGrafter"/>
</dbReference>
<evidence type="ECO:0000256" key="7">
    <source>
        <dbReference type="ARBA" id="ARBA00023015"/>
    </source>
</evidence>
<feature type="compositionally biased region" description="Basic and acidic residues" evidence="14">
    <location>
        <begin position="568"/>
        <end position="585"/>
    </location>
</feature>
<evidence type="ECO:0000256" key="3">
    <source>
        <dbReference type="ARBA" id="ARBA00022723"/>
    </source>
</evidence>
<dbReference type="InterPro" id="IPR013763">
    <property type="entry name" value="Cyclin-like_dom"/>
</dbReference>
<dbReference type="InterPro" id="IPR011665">
    <property type="entry name" value="BRF1_TBP-bd_dom"/>
</dbReference>
<evidence type="ECO:0000313" key="17">
    <source>
        <dbReference type="Proteomes" id="UP001286313"/>
    </source>
</evidence>
<feature type="region of interest" description="Disordered" evidence="14">
    <location>
        <begin position="545"/>
        <end position="648"/>
    </location>
</feature>
<dbReference type="GO" id="GO:0005634">
    <property type="term" value="C:nucleus"/>
    <property type="evidence" value="ECO:0007669"/>
    <property type="project" value="UniProtKB-SubCell"/>
</dbReference>
<dbReference type="PROSITE" id="PS51134">
    <property type="entry name" value="ZF_TFIIB"/>
    <property type="match status" value="1"/>
</dbReference>
<dbReference type="PANTHER" id="PTHR11618">
    <property type="entry name" value="TRANSCRIPTION INITIATION FACTOR IIB-RELATED"/>
    <property type="match status" value="1"/>
</dbReference>
<feature type="coiled-coil region" evidence="13">
    <location>
        <begin position="303"/>
        <end position="337"/>
    </location>
</feature>
<keyword evidence="13" id="KW-0175">Coiled coil</keyword>
<dbReference type="Pfam" id="PF07741">
    <property type="entry name" value="BRF1"/>
    <property type="match status" value="1"/>
</dbReference>
<evidence type="ECO:0000256" key="9">
    <source>
        <dbReference type="ARBA" id="ARBA00023163"/>
    </source>
</evidence>
<keyword evidence="6" id="KW-0862">Zinc</keyword>
<dbReference type="Gene3D" id="1.10.472.10">
    <property type="entry name" value="Cyclin-like"/>
    <property type="match status" value="2"/>
</dbReference>
<keyword evidence="9" id="KW-0804">Transcription</keyword>
<dbReference type="SUPFAM" id="SSF47954">
    <property type="entry name" value="Cyclin-like"/>
    <property type="match status" value="2"/>
</dbReference>
<dbReference type="FunFam" id="2.20.25.10:FF:000012">
    <property type="entry name" value="Putative transcription factor IIIB 90 kDa subunit"/>
    <property type="match status" value="1"/>
</dbReference>
<evidence type="ECO:0000256" key="11">
    <source>
        <dbReference type="ARBA" id="ARBA00031009"/>
    </source>
</evidence>
<organism evidence="16 17">
    <name type="scientific">Petrolisthes cinctipes</name>
    <name type="common">Flat porcelain crab</name>
    <dbReference type="NCBI Taxonomy" id="88211"/>
    <lineage>
        <taxon>Eukaryota</taxon>
        <taxon>Metazoa</taxon>
        <taxon>Ecdysozoa</taxon>
        <taxon>Arthropoda</taxon>
        <taxon>Crustacea</taxon>
        <taxon>Multicrustacea</taxon>
        <taxon>Malacostraca</taxon>
        <taxon>Eumalacostraca</taxon>
        <taxon>Eucarida</taxon>
        <taxon>Decapoda</taxon>
        <taxon>Pleocyemata</taxon>
        <taxon>Anomura</taxon>
        <taxon>Galatheoidea</taxon>
        <taxon>Porcellanidae</taxon>
        <taxon>Petrolisthes</taxon>
    </lineage>
</organism>
<dbReference type="GO" id="GO:0017025">
    <property type="term" value="F:TBP-class protein binding"/>
    <property type="evidence" value="ECO:0007669"/>
    <property type="project" value="InterPro"/>
</dbReference>
<dbReference type="InterPro" id="IPR013150">
    <property type="entry name" value="TFIIB_cyclin"/>
</dbReference>
<keyword evidence="5 12" id="KW-0863">Zinc-finger</keyword>
<dbReference type="GO" id="GO:0000126">
    <property type="term" value="C:transcription factor TFIIIB complex"/>
    <property type="evidence" value="ECO:0007669"/>
    <property type="project" value="TreeGrafter"/>
</dbReference>
<comment type="caution">
    <text evidence="16">The sequence shown here is derived from an EMBL/GenBank/DDBJ whole genome shotgun (WGS) entry which is preliminary data.</text>
</comment>
<keyword evidence="17" id="KW-1185">Reference proteome</keyword>
<evidence type="ECO:0000256" key="12">
    <source>
        <dbReference type="PROSITE-ProRule" id="PRU00469"/>
    </source>
</evidence>
<dbReference type="InterPro" id="IPR036915">
    <property type="entry name" value="Cyclin-like_sf"/>
</dbReference>
<comment type="similarity">
    <text evidence="2">Belongs to the TFIIB family.</text>
</comment>
<accession>A0AAE1G9M0</accession>
<sequence>MSGRCQHCGCTDIEVDPARGDAVCTSCGTVLSEHNIVSEVQFLENAHGGSSAVGQFVSSDSSSKRPVLKGFHGSFGRESKEITLNNAKKKINALAQQLRLSSHSIETSFNFFKLGLSKGLTRGRKTNHVIGACVYITCRTEQTAHMLIDVSDALQIDVYELGRTYLRLSTALCIHIPAMDPCLYIWRFSYKLSFGDKTHDVSETALRLVKRMKRDWMHTGRRPSGVCGAALVIAARLHNFNRTINDVIKVVKVHESTLRKRLTEFGETPSSALTPEEFMKVDLAEEQDPPAFRAARKRERERIQLLVDQQDDLDSELTELQQEIEKHLEERKRKLRGIWAKYDREEEHVEEVEQENVDTQKFIAEETIKTISECMDEKAEGELKKEVKPQGIRPTAASLGLKETIEECMEIRPNDPEPEETGELDLAGIDDDEISSYILSSREVNLKTEMWMKLNKDYLEEMKLKEEREKKEAEEREKEGKPPKKKKTYTKKSKNNTPANTAGEAIEKMLMEKKLSNKINYDVLRSLNGEEEEVQKDIKDTKPVLKNLTPVETPKGINSVLESLTGKRARDSIKEEDSCDQKSIKLLDSVNGEIGAKVADDDDPEEDDDEEEEEEEEDLEDESNLSTLQLLRKRRGEDHDDYYDDDYD</sequence>
<feature type="compositionally biased region" description="Basic residues" evidence="14">
    <location>
        <begin position="483"/>
        <end position="494"/>
    </location>
</feature>
<evidence type="ECO:0000256" key="10">
    <source>
        <dbReference type="ARBA" id="ARBA00023242"/>
    </source>
</evidence>
<dbReference type="PANTHER" id="PTHR11618:SF4">
    <property type="entry name" value="TRANSCRIPTION FACTOR IIIB 90 KDA SUBUNIT"/>
    <property type="match status" value="1"/>
</dbReference>
<dbReference type="SMART" id="SM00385">
    <property type="entry name" value="CYCLIN"/>
    <property type="match status" value="2"/>
</dbReference>
<dbReference type="Gene3D" id="2.20.25.10">
    <property type="match status" value="1"/>
</dbReference>
<dbReference type="FunFam" id="1.10.472.10:FF:000007">
    <property type="entry name" value="Transcription factor IIIB 90 kDa subunit"/>
    <property type="match status" value="1"/>
</dbReference>
<feature type="region of interest" description="Disordered" evidence="14">
    <location>
        <begin position="464"/>
        <end position="505"/>
    </location>
</feature>
<dbReference type="PRINTS" id="PR00685">
    <property type="entry name" value="TIFACTORIIB"/>
</dbReference>
<dbReference type="InterPro" id="IPR013137">
    <property type="entry name" value="Znf_TFIIB"/>
</dbReference>
<keyword evidence="10" id="KW-0539">Nucleus</keyword>
<dbReference type="FunFam" id="1.10.472.10:FF:000002">
    <property type="entry name" value="Transcription factor IIIB 90 kDa subunit"/>
    <property type="match status" value="1"/>
</dbReference>
<dbReference type="EMBL" id="JAWQEG010000607">
    <property type="protein sequence ID" value="KAK3887780.1"/>
    <property type="molecule type" value="Genomic_DNA"/>
</dbReference>
<evidence type="ECO:0000256" key="5">
    <source>
        <dbReference type="ARBA" id="ARBA00022771"/>
    </source>
</evidence>
<evidence type="ECO:0000256" key="14">
    <source>
        <dbReference type="SAM" id="MobiDB-lite"/>
    </source>
</evidence>
<dbReference type="GO" id="GO:0070897">
    <property type="term" value="P:transcription preinitiation complex assembly"/>
    <property type="evidence" value="ECO:0007669"/>
    <property type="project" value="InterPro"/>
</dbReference>